<name>M9R6W4_9RHOB</name>
<dbReference type="eggNOG" id="ENOG50347JW">
    <property type="taxonomic scope" value="Bacteria"/>
</dbReference>
<evidence type="ECO:0000313" key="2">
    <source>
        <dbReference type="Proteomes" id="UP000005307"/>
    </source>
</evidence>
<protein>
    <recommendedName>
        <fullName evidence="3">DUF4189 domain-containing protein</fullName>
    </recommendedName>
</protein>
<dbReference type="OrthoDB" id="7860041at2"/>
<organism evidence="1 2">
    <name type="scientific">Octadecabacter antarcticus 307</name>
    <dbReference type="NCBI Taxonomy" id="391626"/>
    <lineage>
        <taxon>Bacteria</taxon>
        <taxon>Pseudomonadati</taxon>
        <taxon>Pseudomonadota</taxon>
        <taxon>Alphaproteobacteria</taxon>
        <taxon>Rhodobacterales</taxon>
        <taxon>Roseobacteraceae</taxon>
        <taxon>Octadecabacter</taxon>
    </lineage>
</organism>
<dbReference type="EMBL" id="CP003740">
    <property type="protein sequence ID" value="AGI66066.1"/>
    <property type="molecule type" value="Genomic_DNA"/>
</dbReference>
<dbReference type="HOGENOM" id="CLU_1353525_0_0_5"/>
<evidence type="ECO:0008006" key="3">
    <source>
        <dbReference type="Google" id="ProtNLM"/>
    </source>
</evidence>
<proteinExistence type="predicted"/>
<accession>M9R6W4</accession>
<dbReference type="KEGG" id="oat:OAN307_c03070"/>
<keyword evidence="2" id="KW-1185">Reference proteome</keyword>
<dbReference type="AlphaFoldDB" id="M9R6W4"/>
<dbReference type="Proteomes" id="UP000005307">
    <property type="component" value="Chromosome"/>
</dbReference>
<evidence type="ECO:0000313" key="1">
    <source>
        <dbReference type="EMBL" id="AGI66066.1"/>
    </source>
</evidence>
<sequence length="202" mass="21998">MIVEFVILFSLTLPNVGSNFGPHLTQIDFVEPVKQVVTYPPAGVENRLSGLQLPDGTLTAYETDFLTENVFFGAFAITKDFGYGYVTGANSIEAAREIAIEECLTQGPICLIYAENLPQGYAPLETGEVSLAPEAGEYFNNPDPNWGNFRAMAISEDGAYSVVSNYGSPREASDAALLNCAEYVITHLPNLREMPCILVPFK</sequence>
<reference evidence="1 2" key="1">
    <citation type="journal article" date="2013" name="PLoS ONE">
        <title>Poles Apart: Arctic and Antarctic Octadecabacter strains Share High Genome Plasticity and a New Type of Xanthorhodopsin.</title>
        <authorList>
            <person name="Vollmers J."/>
            <person name="Voget S."/>
            <person name="Dietrich S."/>
            <person name="Gollnow K."/>
            <person name="Smits M."/>
            <person name="Meyer K."/>
            <person name="Brinkhoff T."/>
            <person name="Simon M."/>
            <person name="Daniel R."/>
        </authorList>
    </citation>
    <scope>NUCLEOTIDE SEQUENCE [LARGE SCALE GENOMIC DNA]</scope>
    <source>
        <strain evidence="1 2">307</strain>
    </source>
</reference>
<dbReference type="RefSeq" id="WP_015498124.1">
    <property type="nucleotide sequence ID" value="NC_020911.1"/>
</dbReference>
<gene>
    <name evidence="1" type="ORF">OAN307_c03070</name>
</gene>